<gene>
    <name evidence="2" type="ordered locus">MTR_5g011527</name>
    <name evidence="3" type="ORF">MtrunA17_Chr5g0398541</name>
</gene>
<accession>A0A072UNN3</accession>
<dbReference type="EMBL" id="PSQE01000005">
    <property type="protein sequence ID" value="RHN53687.1"/>
    <property type="molecule type" value="Genomic_DNA"/>
</dbReference>
<dbReference type="EMBL" id="CM001221">
    <property type="protein sequence ID" value="KEH27450.1"/>
    <property type="molecule type" value="Genomic_DNA"/>
</dbReference>
<evidence type="ECO:0000313" key="6">
    <source>
        <dbReference type="Proteomes" id="UP000265566"/>
    </source>
</evidence>
<feature type="chain" id="PRO_5014499828" description="Transmembrane protein" evidence="1">
    <location>
        <begin position="22"/>
        <end position="122"/>
    </location>
</feature>
<keyword evidence="5" id="KW-1185">Reference proteome</keyword>
<reference evidence="6" key="4">
    <citation type="journal article" date="2018" name="Nat. Plants">
        <title>Whole-genome landscape of Medicago truncatula symbiotic genes.</title>
        <authorList>
            <person name="Pecrix Y."/>
            <person name="Staton S.E."/>
            <person name="Sallet E."/>
            <person name="Lelandais-Briere C."/>
            <person name="Moreau S."/>
            <person name="Carrere S."/>
            <person name="Blein T."/>
            <person name="Jardinaud M.F."/>
            <person name="Latrasse D."/>
            <person name="Zouine M."/>
            <person name="Zahm M."/>
            <person name="Kreplak J."/>
            <person name="Mayjonade B."/>
            <person name="Satge C."/>
            <person name="Perez M."/>
            <person name="Cauet S."/>
            <person name="Marande W."/>
            <person name="Chantry-Darmon C."/>
            <person name="Lopez-Roques C."/>
            <person name="Bouchez O."/>
            <person name="Berard A."/>
            <person name="Debelle F."/>
            <person name="Munos S."/>
            <person name="Bendahmane A."/>
            <person name="Berges H."/>
            <person name="Niebel A."/>
            <person name="Buitink J."/>
            <person name="Frugier F."/>
            <person name="Benhamed M."/>
            <person name="Crespi M."/>
            <person name="Gouzy J."/>
            <person name="Gamas P."/>
        </authorList>
    </citation>
    <scope>NUCLEOTIDE SEQUENCE [LARGE SCALE GENOMIC DNA]</scope>
    <source>
        <strain evidence="6">cv. Jemalong A17</strain>
    </source>
</reference>
<dbReference type="EnsemblPlants" id="KEH27450">
    <property type="protein sequence ID" value="KEH27450"/>
    <property type="gene ID" value="MTR_5g011527"/>
</dbReference>
<name>A0A072UNN3_MEDTR</name>
<evidence type="ECO:0000256" key="1">
    <source>
        <dbReference type="SAM" id="SignalP"/>
    </source>
</evidence>
<evidence type="ECO:0000313" key="2">
    <source>
        <dbReference type="EMBL" id="KEH27450.1"/>
    </source>
</evidence>
<evidence type="ECO:0008006" key="7">
    <source>
        <dbReference type="Google" id="ProtNLM"/>
    </source>
</evidence>
<dbReference type="Proteomes" id="UP000265566">
    <property type="component" value="Chromosome 5"/>
</dbReference>
<dbReference type="AlphaFoldDB" id="A0A072UNN3"/>
<dbReference type="HOGENOM" id="CLU_2030171_0_0_1"/>
<keyword evidence="1" id="KW-0732">Signal</keyword>
<proteinExistence type="predicted"/>
<reference evidence="2 5" key="1">
    <citation type="journal article" date="2011" name="Nature">
        <title>The Medicago genome provides insight into the evolution of rhizobial symbioses.</title>
        <authorList>
            <person name="Young N.D."/>
            <person name="Debelle F."/>
            <person name="Oldroyd G.E."/>
            <person name="Geurts R."/>
            <person name="Cannon S.B."/>
            <person name="Udvardi M.K."/>
            <person name="Benedito V.A."/>
            <person name="Mayer K.F."/>
            <person name="Gouzy J."/>
            <person name="Schoof H."/>
            <person name="Van de Peer Y."/>
            <person name="Proost S."/>
            <person name="Cook D.R."/>
            <person name="Meyers B.C."/>
            <person name="Spannagl M."/>
            <person name="Cheung F."/>
            <person name="De Mita S."/>
            <person name="Krishnakumar V."/>
            <person name="Gundlach H."/>
            <person name="Zhou S."/>
            <person name="Mudge J."/>
            <person name="Bharti A.K."/>
            <person name="Murray J.D."/>
            <person name="Naoumkina M.A."/>
            <person name="Rosen B."/>
            <person name="Silverstein K.A."/>
            <person name="Tang H."/>
            <person name="Rombauts S."/>
            <person name="Zhao P.X."/>
            <person name="Zhou P."/>
            <person name="Barbe V."/>
            <person name="Bardou P."/>
            <person name="Bechner M."/>
            <person name="Bellec A."/>
            <person name="Berger A."/>
            <person name="Berges H."/>
            <person name="Bidwell S."/>
            <person name="Bisseling T."/>
            <person name="Choisne N."/>
            <person name="Couloux A."/>
            <person name="Denny R."/>
            <person name="Deshpande S."/>
            <person name="Dai X."/>
            <person name="Doyle J.J."/>
            <person name="Dudez A.M."/>
            <person name="Farmer A.D."/>
            <person name="Fouteau S."/>
            <person name="Franken C."/>
            <person name="Gibelin C."/>
            <person name="Gish J."/>
            <person name="Goldstein S."/>
            <person name="Gonzalez A.J."/>
            <person name="Green P.J."/>
            <person name="Hallab A."/>
            <person name="Hartog M."/>
            <person name="Hua A."/>
            <person name="Humphray S.J."/>
            <person name="Jeong D.H."/>
            <person name="Jing Y."/>
            <person name="Jocker A."/>
            <person name="Kenton S.M."/>
            <person name="Kim D.J."/>
            <person name="Klee K."/>
            <person name="Lai H."/>
            <person name="Lang C."/>
            <person name="Lin S."/>
            <person name="Macmil S.L."/>
            <person name="Magdelenat G."/>
            <person name="Matthews L."/>
            <person name="McCorrison J."/>
            <person name="Monaghan E.L."/>
            <person name="Mun J.H."/>
            <person name="Najar F.Z."/>
            <person name="Nicholson C."/>
            <person name="Noirot C."/>
            <person name="O'Bleness M."/>
            <person name="Paule C.R."/>
            <person name="Poulain J."/>
            <person name="Prion F."/>
            <person name="Qin B."/>
            <person name="Qu C."/>
            <person name="Retzel E.F."/>
            <person name="Riddle C."/>
            <person name="Sallet E."/>
            <person name="Samain S."/>
            <person name="Samson N."/>
            <person name="Sanders I."/>
            <person name="Saurat O."/>
            <person name="Scarpelli C."/>
            <person name="Schiex T."/>
            <person name="Segurens B."/>
            <person name="Severin A.J."/>
            <person name="Sherrier D.J."/>
            <person name="Shi R."/>
            <person name="Sims S."/>
            <person name="Singer S.R."/>
            <person name="Sinharoy S."/>
            <person name="Sterck L."/>
            <person name="Viollet A."/>
            <person name="Wang B.B."/>
            <person name="Wang K."/>
            <person name="Wang M."/>
            <person name="Wang X."/>
            <person name="Warfsmann J."/>
            <person name="Weissenbach J."/>
            <person name="White D.D."/>
            <person name="White J.D."/>
            <person name="Wiley G.B."/>
            <person name="Wincker P."/>
            <person name="Xing Y."/>
            <person name="Yang L."/>
            <person name="Yao Z."/>
            <person name="Ying F."/>
            <person name="Zhai J."/>
            <person name="Zhou L."/>
            <person name="Zuber A."/>
            <person name="Denarie J."/>
            <person name="Dixon R.A."/>
            <person name="May G.D."/>
            <person name="Schwartz D.C."/>
            <person name="Rogers J."/>
            <person name="Quetier F."/>
            <person name="Town C.D."/>
            <person name="Roe B.A."/>
        </authorList>
    </citation>
    <scope>NUCLEOTIDE SEQUENCE [LARGE SCALE GENOMIC DNA]</scope>
    <source>
        <strain evidence="2">A17</strain>
        <strain evidence="4 5">cv. Jemalong A17</strain>
    </source>
</reference>
<dbReference type="Gramene" id="rna28620">
    <property type="protein sequence ID" value="RHN53687.1"/>
    <property type="gene ID" value="gene28620"/>
</dbReference>
<dbReference type="Proteomes" id="UP000002051">
    <property type="component" value="Chromosome 5"/>
</dbReference>
<evidence type="ECO:0000313" key="5">
    <source>
        <dbReference type="Proteomes" id="UP000002051"/>
    </source>
</evidence>
<reference evidence="3" key="5">
    <citation type="journal article" date="2018" name="Nat. Plants">
        <title>Whole-genome landscape of Medicago truncatula symbiotic genes.</title>
        <authorList>
            <person name="Pecrix Y."/>
            <person name="Gamas P."/>
            <person name="Carrere S."/>
        </authorList>
    </citation>
    <scope>NUCLEOTIDE SEQUENCE</scope>
    <source>
        <tissue evidence="3">Leaves</tissue>
    </source>
</reference>
<evidence type="ECO:0000313" key="3">
    <source>
        <dbReference type="EMBL" id="RHN53687.1"/>
    </source>
</evidence>
<feature type="signal peptide" evidence="1">
    <location>
        <begin position="1"/>
        <end position="21"/>
    </location>
</feature>
<reference evidence="4" key="3">
    <citation type="submission" date="2015-04" db="UniProtKB">
        <authorList>
            <consortium name="EnsemblPlants"/>
        </authorList>
    </citation>
    <scope>IDENTIFICATION</scope>
    <source>
        <strain evidence="4">cv. Jemalong A17</strain>
    </source>
</reference>
<protein>
    <recommendedName>
        <fullName evidence="7">Transmembrane protein</fullName>
    </recommendedName>
</protein>
<evidence type="ECO:0000313" key="4">
    <source>
        <dbReference type="EnsemblPlants" id="KEH27450"/>
    </source>
</evidence>
<sequence length="122" mass="14476">MHPKMPFVGLSLSLMLHPMHSWWTPQPLLLFISLSVCEFVRFLDACLLQIQVLSSNHFSIRVTNDNYHVNLFYLSPPLVNLNIYLPSQMTNFHRRISRTHKMHRFSSFNRIFSTRMNQESNI</sequence>
<reference evidence="2 5" key="2">
    <citation type="journal article" date="2014" name="BMC Genomics">
        <title>An improved genome release (version Mt4.0) for the model legume Medicago truncatula.</title>
        <authorList>
            <person name="Tang H."/>
            <person name="Krishnakumar V."/>
            <person name="Bidwell S."/>
            <person name="Rosen B."/>
            <person name="Chan A."/>
            <person name="Zhou S."/>
            <person name="Gentzbittel L."/>
            <person name="Childs K.L."/>
            <person name="Yandell M."/>
            <person name="Gundlach H."/>
            <person name="Mayer K.F."/>
            <person name="Schwartz D.C."/>
            <person name="Town C.D."/>
        </authorList>
    </citation>
    <scope>GENOME REANNOTATION</scope>
    <source>
        <strain evidence="2">A17</strain>
        <strain evidence="4 5">cv. Jemalong A17</strain>
    </source>
</reference>
<organism evidence="2 5">
    <name type="scientific">Medicago truncatula</name>
    <name type="common">Barrel medic</name>
    <name type="synonym">Medicago tribuloides</name>
    <dbReference type="NCBI Taxonomy" id="3880"/>
    <lineage>
        <taxon>Eukaryota</taxon>
        <taxon>Viridiplantae</taxon>
        <taxon>Streptophyta</taxon>
        <taxon>Embryophyta</taxon>
        <taxon>Tracheophyta</taxon>
        <taxon>Spermatophyta</taxon>
        <taxon>Magnoliopsida</taxon>
        <taxon>eudicotyledons</taxon>
        <taxon>Gunneridae</taxon>
        <taxon>Pentapetalae</taxon>
        <taxon>rosids</taxon>
        <taxon>fabids</taxon>
        <taxon>Fabales</taxon>
        <taxon>Fabaceae</taxon>
        <taxon>Papilionoideae</taxon>
        <taxon>50 kb inversion clade</taxon>
        <taxon>NPAAA clade</taxon>
        <taxon>Hologalegina</taxon>
        <taxon>IRL clade</taxon>
        <taxon>Trifolieae</taxon>
        <taxon>Medicago</taxon>
    </lineage>
</organism>